<proteinExistence type="inferred from homology"/>
<dbReference type="SUPFAM" id="SSF51445">
    <property type="entry name" value="(Trans)glycosidases"/>
    <property type="match status" value="1"/>
</dbReference>
<keyword evidence="4" id="KW-0732">Signal</keyword>
<dbReference type="PROSITE" id="PS00653">
    <property type="entry name" value="GLYCOSYL_HYDROL_F1_2"/>
    <property type="match status" value="1"/>
</dbReference>
<evidence type="ECO:0000313" key="6">
    <source>
        <dbReference type="Proteomes" id="UP000324705"/>
    </source>
</evidence>
<dbReference type="InterPro" id="IPR017853">
    <property type="entry name" value="GH"/>
</dbReference>
<name>A0A9R1S0F6_TRITD</name>
<dbReference type="InterPro" id="IPR033132">
    <property type="entry name" value="GH_1_N_CS"/>
</dbReference>
<dbReference type="PRINTS" id="PR00131">
    <property type="entry name" value="GLHYDRLASE1"/>
</dbReference>
<evidence type="ECO:0000256" key="1">
    <source>
        <dbReference type="ARBA" id="ARBA00010838"/>
    </source>
</evidence>
<evidence type="ECO:0008006" key="7">
    <source>
        <dbReference type="Google" id="ProtNLM"/>
    </source>
</evidence>
<dbReference type="AlphaFoldDB" id="A0A9R1S0F6"/>
<evidence type="ECO:0000256" key="2">
    <source>
        <dbReference type="ARBA" id="ARBA00022801"/>
    </source>
</evidence>
<comment type="similarity">
    <text evidence="1 3">Belongs to the glycosyl hydrolase 1 family.</text>
</comment>
<dbReference type="InterPro" id="IPR001360">
    <property type="entry name" value="Glyco_hydro_1"/>
</dbReference>
<dbReference type="GO" id="GO:0008422">
    <property type="term" value="F:beta-glucosidase activity"/>
    <property type="evidence" value="ECO:0007669"/>
    <property type="project" value="UniProtKB-ARBA"/>
</dbReference>
<dbReference type="Pfam" id="PF00232">
    <property type="entry name" value="Glyco_hydro_1"/>
    <property type="match status" value="1"/>
</dbReference>
<dbReference type="PANTHER" id="PTHR10353:SF290">
    <property type="entry name" value="4-HYDROXY-7-METHOXY-3-OXO-3,4-DIHYDRO-2H-1,4-BENZOXAZIN-2-YL GLUCOSIDEBETA-D-GLUCOSIDASE"/>
    <property type="match status" value="1"/>
</dbReference>
<evidence type="ECO:0000256" key="4">
    <source>
        <dbReference type="SAM" id="SignalP"/>
    </source>
</evidence>
<reference evidence="5 6" key="1">
    <citation type="submission" date="2017-09" db="EMBL/GenBank/DDBJ databases">
        <authorList>
            <consortium name="International Durum Wheat Genome Sequencing Consortium (IDWGSC)"/>
            <person name="Milanesi L."/>
        </authorList>
    </citation>
    <scope>NUCLEOTIDE SEQUENCE [LARGE SCALE GENOMIC DNA]</scope>
    <source>
        <strain evidence="6">cv. Svevo</strain>
    </source>
</reference>
<dbReference type="Gramene" id="TRITD3Bv1G087040.4">
    <property type="protein sequence ID" value="TRITD3Bv1G087040.4"/>
    <property type="gene ID" value="TRITD3Bv1G087040"/>
</dbReference>
<organism evidence="5 6">
    <name type="scientific">Triticum turgidum subsp. durum</name>
    <name type="common">Durum wheat</name>
    <name type="synonym">Triticum durum</name>
    <dbReference type="NCBI Taxonomy" id="4567"/>
    <lineage>
        <taxon>Eukaryota</taxon>
        <taxon>Viridiplantae</taxon>
        <taxon>Streptophyta</taxon>
        <taxon>Embryophyta</taxon>
        <taxon>Tracheophyta</taxon>
        <taxon>Spermatophyta</taxon>
        <taxon>Magnoliopsida</taxon>
        <taxon>Liliopsida</taxon>
        <taxon>Poales</taxon>
        <taxon>Poaceae</taxon>
        <taxon>BOP clade</taxon>
        <taxon>Pooideae</taxon>
        <taxon>Triticodae</taxon>
        <taxon>Triticeae</taxon>
        <taxon>Triticinae</taxon>
        <taxon>Triticum</taxon>
    </lineage>
</organism>
<sequence length="507" mass="56918">MRPLRAVALLLLAAAAAAATATPWAGSGQEPGSISKDDFPGDFSFGASTSAYQWEGAAAEDGRTPSVWDTFAHAHAHADTGDDSVNGDVAADGYHKYKEDIKLMKETGLDSYRFSISWSRLIPKGRGEVNPKGVGYYNNLINELLDHGIQPHATIFQYDLPQILEDEYGGWLNPQIIDDFTAYADVCFREFGDRVTNWTTLNEPNALVSVGYDAGIGPPGRCSKPFGFADCSCGDSVNEPYVVAHNCLLAHSSAVSLYRRKYQTKQHGLIGMNICINNILPYTNSTEDIAAAKRAQAFYTGWFLDPLYYGDYPLVMKENTGSKLPKFSRSQSKQLINSMDFLGINYYTFLYVKDDPHHAPSNKRNFRADMAAKSIFSSNSTSGFYVPGYGIHQVLEYLKQFYGNPPIYIHENGYPMHQDVVFDDGPRVEFLSEHLKNLLIAVRNGSNTRGYFAWSLMDLYELLSVGDTYGLYYVDFADEDLKRYPRSSAIWYKDFLKERRTERFSDH</sequence>
<dbReference type="Proteomes" id="UP000324705">
    <property type="component" value="Chromosome 3B"/>
</dbReference>
<keyword evidence="6" id="KW-1185">Reference proteome</keyword>
<protein>
    <recommendedName>
        <fullName evidence="7">4-hydroxy-7-methoxy-3-oxo-3,4-dihydro-2H-1,4-benzoxazin-2-yl glucosidebeta-D-glucosidase</fullName>
    </recommendedName>
</protein>
<feature type="signal peptide" evidence="4">
    <location>
        <begin position="1"/>
        <end position="21"/>
    </location>
</feature>
<dbReference type="OMA" id="FEYPIAP"/>
<dbReference type="GO" id="GO:0005975">
    <property type="term" value="P:carbohydrate metabolic process"/>
    <property type="evidence" value="ECO:0007669"/>
    <property type="project" value="InterPro"/>
</dbReference>
<evidence type="ECO:0000256" key="3">
    <source>
        <dbReference type="RuleBase" id="RU003690"/>
    </source>
</evidence>
<keyword evidence="2" id="KW-0378">Hydrolase</keyword>
<dbReference type="FunFam" id="3.20.20.80:FF:000370">
    <property type="entry name" value="Cyanidin 3-O-glucoside 5-O-glucosyltransferase (acyl-glucose)"/>
    <property type="match status" value="1"/>
</dbReference>
<accession>A0A9R1S0F6</accession>
<dbReference type="Gene3D" id="3.20.20.80">
    <property type="entry name" value="Glycosidases"/>
    <property type="match status" value="1"/>
</dbReference>
<dbReference type="PANTHER" id="PTHR10353">
    <property type="entry name" value="GLYCOSYL HYDROLASE"/>
    <property type="match status" value="1"/>
</dbReference>
<feature type="chain" id="PRO_5040298897" description="4-hydroxy-7-methoxy-3-oxo-3,4-dihydro-2H-1,4-benzoxazin-2-yl glucosidebeta-D-glucosidase" evidence="4">
    <location>
        <begin position="22"/>
        <end position="507"/>
    </location>
</feature>
<dbReference type="EMBL" id="LT934116">
    <property type="protein sequence ID" value="VAH75724.1"/>
    <property type="molecule type" value="Genomic_DNA"/>
</dbReference>
<gene>
    <name evidence="5" type="ORF">TRITD_3Bv1G087040</name>
</gene>
<evidence type="ECO:0000313" key="5">
    <source>
        <dbReference type="EMBL" id="VAH75724.1"/>
    </source>
</evidence>